<keyword evidence="3" id="KW-1185">Reference proteome</keyword>
<dbReference type="InterPro" id="IPR005162">
    <property type="entry name" value="Retrotrans_gag_dom"/>
</dbReference>
<dbReference type="Proteomes" id="UP000008311">
    <property type="component" value="Unassembled WGS sequence"/>
</dbReference>
<dbReference type="EMBL" id="EQ973815">
    <property type="protein sequence ID" value="EEF45166.1"/>
    <property type="molecule type" value="Genomic_DNA"/>
</dbReference>
<reference evidence="3" key="1">
    <citation type="journal article" date="2010" name="Nat. Biotechnol.">
        <title>Draft genome sequence of the oilseed species Ricinus communis.</title>
        <authorList>
            <person name="Chan A.P."/>
            <person name="Crabtree J."/>
            <person name="Zhao Q."/>
            <person name="Lorenzi H."/>
            <person name="Orvis J."/>
            <person name="Puiu D."/>
            <person name="Melake-Berhan A."/>
            <person name="Jones K.M."/>
            <person name="Redman J."/>
            <person name="Chen G."/>
            <person name="Cahoon E.B."/>
            <person name="Gedil M."/>
            <person name="Stanke M."/>
            <person name="Haas B.J."/>
            <person name="Wortman J.R."/>
            <person name="Fraser-Liggett C.M."/>
            <person name="Ravel J."/>
            <person name="Rabinowicz P.D."/>
        </authorList>
    </citation>
    <scope>NUCLEOTIDE SEQUENCE [LARGE SCALE GENOMIC DNA]</scope>
    <source>
        <strain evidence="3">cv. Hale</strain>
    </source>
</reference>
<feature type="non-terminal residue" evidence="2">
    <location>
        <position position="1"/>
    </location>
</feature>
<accession>B9RU47</accession>
<organism evidence="2 3">
    <name type="scientific">Ricinus communis</name>
    <name type="common">Castor bean</name>
    <dbReference type="NCBI Taxonomy" id="3988"/>
    <lineage>
        <taxon>Eukaryota</taxon>
        <taxon>Viridiplantae</taxon>
        <taxon>Streptophyta</taxon>
        <taxon>Embryophyta</taxon>
        <taxon>Tracheophyta</taxon>
        <taxon>Spermatophyta</taxon>
        <taxon>Magnoliopsida</taxon>
        <taxon>eudicotyledons</taxon>
        <taxon>Gunneridae</taxon>
        <taxon>Pentapetalae</taxon>
        <taxon>rosids</taxon>
        <taxon>fabids</taxon>
        <taxon>Malpighiales</taxon>
        <taxon>Euphorbiaceae</taxon>
        <taxon>Acalyphoideae</taxon>
        <taxon>Acalypheae</taxon>
        <taxon>Ricinus</taxon>
    </lineage>
</organism>
<protein>
    <recommendedName>
        <fullName evidence="1">Retrotransposon gag domain-containing protein</fullName>
    </recommendedName>
</protein>
<gene>
    <name evidence="2" type="ORF">RCOM_1462240</name>
</gene>
<evidence type="ECO:0000259" key="1">
    <source>
        <dbReference type="Pfam" id="PF03732"/>
    </source>
</evidence>
<proteinExistence type="predicted"/>
<dbReference type="AlphaFoldDB" id="B9RU47"/>
<feature type="domain" description="Retrotransposon gag" evidence="1">
    <location>
        <begin position="3"/>
        <end position="58"/>
    </location>
</feature>
<evidence type="ECO:0000313" key="3">
    <source>
        <dbReference type="Proteomes" id="UP000008311"/>
    </source>
</evidence>
<dbReference type="Pfam" id="PF03732">
    <property type="entry name" value="Retrotrans_gag"/>
    <property type="match status" value="1"/>
</dbReference>
<evidence type="ECO:0000313" key="2">
    <source>
        <dbReference type="EMBL" id="EEF45166.1"/>
    </source>
</evidence>
<sequence length="59" mass="7012">GVADGWMERVQCLYGAEMTWETFVTELEKKYISQSYKKRKQDAFFRLTQGNMSFGEYID</sequence>
<name>B9RU47_RICCO</name>
<dbReference type="InParanoid" id="B9RU47"/>